<evidence type="ECO:0000313" key="5">
    <source>
        <dbReference type="EMBL" id="KIW01800.1"/>
    </source>
</evidence>
<accession>A0A0D2A5H6</accession>
<evidence type="ECO:0000313" key="6">
    <source>
        <dbReference type="Proteomes" id="UP000053259"/>
    </source>
</evidence>
<evidence type="ECO:0000259" key="3">
    <source>
        <dbReference type="Pfam" id="PF12612"/>
    </source>
</evidence>
<dbReference type="InParanoid" id="A0A0D2A5H6"/>
<dbReference type="GeneID" id="27314629"/>
<dbReference type="InterPro" id="IPR058033">
    <property type="entry name" value="ARM_TBCD_2nd"/>
</dbReference>
<dbReference type="OrthoDB" id="10253476at2759"/>
<evidence type="ECO:0000259" key="4">
    <source>
        <dbReference type="Pfam" id="PF25767"/>
    </source>
</evidence>
<feature type="domain" description="Tubulin-folding cofactor D ARM repeats" evidence="4">
    <location>
        <begin position="298"/>
        <end position="508"/>
    </location>
</feature>
<dbReference type="Pfam" id="PF25767">
    <property type="entry name" value="ARM_TBCD_2nd"/>
    <property type="match status" value="1"/>
</dbReference>
<dbReference type="InterPro" id="IPR011989">
    <property type="entry name" value="ARM-like"/>
</dbReference>
<dbReference type="GO" id="GO:0005096">
    <property type="term" value="F:GTPase activator activity"/>
    <property type="evidence" value="ECO:0007669"/>
    <property type="project" value="InterPro"/>
</dbReference>
<dbReference type="STRING" id="253628.A0A0D2A5H6"/>
<feature type="domain" description="Tubulin-folding cofactor D C-terminal" evidence="3">
    <location>
        <begin position="929"/>
        <end position="1133"/>
    </location>
</feature>
<protein>
    <submittedName>
        <fullName evidence="5">Uncharacterized protein</fullName>
    </submittedName>
</protein>
<dbReference type="SUPFAM" id="SSF48371">
    <property type="entry name" value="ARM repeat"/>
    <property type="match status" value="2"/>
</dbReference>
<proteinExistence type="predicted"/>
<evidence type="ECO:0000256" key="2">
    <source>
        <dbReference type="PROSITE-ProRule" id="PRU00103"/>
    </source>
</evidence>
<sequence length="1216" mass="136031">MDSNTDDDDITLLRQSRKFLQELGDAFAHVENVNERDLESIIRKIEPYQEDPQLLDAELGRFIPLLSDKFTQNLQNQDALQKMSKILYTFCKVRGEKVILGLFNNEPRWIEPLLAVFSENEQLPWEQSYIQLLWMAHLMLSPFDLATISSFTDNDFQVDPRLPDGTPSITSQVIKICTKYLSAATIERKAAAKLLVRICIRQDMLNLGILGIMTKWAISKFQKAARESQIHTCLGSLTFLSGLVASGDQKMLGPFLASIFRLSQEILDGGSLEAIRNSAMARKLVIKIQRSTIIHCLQAEQTELDTTEVVEQVIGSLIELLADVDTPVRMTASKALSLVTLKLDPEMAAEVVEAIIASFTEELNGDDTKAFWSVNAAKWHGIVLTFGHLLHRRAVSIEQVPEVLKSILYALSFEQRSTTGKSGGSNVRDAANYGLWALARRCTSKELESISTSLFAIRDEFRTLSSIQYIALDLLLSACFDPDGNVRRGSSAALQELIGRHPNTIIEGISLVQVVDYQAVGLRPRAATKIAHGAAQLDKLYEKAFILGLFTWRGLFAASLSNRSDCSLFLGQFIAGHLLGNGIDVKLVQNLHDLSQTVNELFVRIRKELSKLRSRDQEERQGLILAASWILSALNYRITSDISFFNGDHAAIEHLSTSLLKHDPLSTPEFDYVLSDDFKPRSPRSELVISAALRLTGQLAGFLRVLQALDPGLRCNWDKRKYFALIDRCLSRNDEIVLEQVPAAVRLSVSLLGPLNSAELVQHWLNELAPENRKSGQSADARILALGAAFNEIPSEATGTNIDVHRAILQFMLHRYVHVDTEARISILESLKLILQSFHQHFLLNSQREKYVPEISTILLLALHDYTISERGDVGSLVRLAGLAAVREAWSHGLLLCGKVIEPPDGTNIKYLDALQLHHYAAGASQSEHLLATVLKLSLEKLDRVRLAAIDCWNSQGLVSVENEKVSPQPRLSDIIIDHDTLHLLENGAPLPPKTQSCYDIYSVKYFYFFLQLLVRKTTQSLIKLRVMEGFCSTAGGSGSGASQNLLNARQALEFFLSEPNNAEINSSTVLQLLKEITDINIRLENDQRLVAILEVVAFTLDTGLLLQASALQWRPFFMSVQKAHYKSKNITKLHVCLDVYRGLSRASEIRTEAIRKIARMLLHPIPAVRVYAAETLVTLCDVNEAVDLLEREEWTKPAKDLKEKVERIRTVLCEE</sequence>
<dbReference type="VEuPathDB" id="FungiDB:PV09_06656"/>
<feature type="repeat" description="HEAT" evidence="2">
    <location>
        <begin position="313"/>
        <end position="350"/>
    </location>
</feature>
<dbReference type="AlphaFoldDB" id="A0A0D2A5H6"/>
<gene>
    <name evidence="5" type="ORF">PV09_06656</name>
</gene>
<dbReference type="Pfam" id="PF12612">
    <property type="entry name" value="TFCD_C"/>
    <property type="match status" value="1"/>
</dbReference>
<dbReference type="GO" id="GO:0048487">
    <property type="term" value="F:beta-tubulin binding"/>
    <property type="evidence" value="ECO:0007669"/>
    <property type="project" value="InterPro"/>
</dbReference>
<dbReference type="InterPro" id="IPR033162">
    <property type="entry name" value="TBCD"/>
</dbReference>
<dbReference type="PROSITE" id="PS50077">
    <property type="entry name" value="HEAT_REPEAT"/>
    <property type="match status" value="1"/>
</dbReference>
<name>A0A0D2A5H6_9PEZI</name>
<organism evidence="5 6">
    <name type="scientific">Verruconis gallopava</name>
    <dbReference type="NCBI Taxonomy" id="253628"/>
    <lineage>
        <taxon>Eukaryota</taxon>
        <taxon>Fungi</taxon>
        <taxon>Dikarya</taxon>
        <taxon>Ascomycota</taxon>
        <taxon>Pezizomycotina</taxon>
        <taxon>Dothideomycetes</taxon>
        <taxon>Pleosporomycetidae</taxon>
        <taxon>Venturiales</taxon>
        <taxon>Sympoventuriaceae</taxon>
        <taxon>Verruconis</taxon>
    </lineage>
</organism>
<dbReference type="InterPro" id="IPR016024">
    <property type="entry name" value="ARM-type_fold"/>
</dbReference>
<dbReference type="HOGENOM" id="CLU_003043_3_0_1"/>
<dbReference type="Pfam" id="PF23579">
    <property type="entry name" value="ARM_TBCD"/>
    <property type="match status" value="1"/>
</dbReference>
<dbReference type="Gene3D" id="1.25.10.10">
    <property type="entry name" value="Leucine-rich Repeat Variant"/>
    <property type="match status" value="1"/>
</dbReference>
<keyword evidence="1" id="KW-0143">Chaperone</keyword>
<keyword evidence="6" id="KW-1185">Reference proteome</keyword>
<dbReference type="EMBL" id="KN847552">
    <property type="protein sequence ID" value="KIW01800.1"/>
    <property type="molecule type" value="Genomic_DNA"/>
</dbReference>
<dbReference type="GO" id="GO:0007021">
    <property type="term" value="P:tubulin complex assembly"/>
    <property type="evidence" value="ECO:0007669"/>
    <property type="project" value="InterPro"/>
</dbReference>
<evidence type="ECO:0000256" key="1">
    <source>
        <dbReference type="ARBA" id="ARBA00023186"/>
    </source>
</evidence>
<dbReference type="GO" id="GO:0000226">
    <property type="term" value="P:microtubule cytoskeleton organization"/>
    <property type="evidence" value="ECO:0007669"/>
    <property type="project" value="TreeGrafter"/>
</dbReference>
<reference evidence="5 6" key="1">
    <citation type="submission" date="2015-01" db="EMBL/GenBank/DDBJ databases">
        <title>The Genome Sequence of Ochroconis gallopava CBS43764.</title>
        <authorList>
            <consortium name="The Broad Institute Genomics Platform"/>
            <person name="Cuomo C."/>
            <person name="de Hoog S."/>
            <person name="Gorbushina A."/>
            <person name="Stielow B."/>
            <person name="Teixiera M."/>
            <person name="Abouelleil A."/>
            <person name="Chapman S.B."/>
            <person name="Priest M."/>
            <person name="Young S.K."/>
            <person name="Wortman J."/>
            <person name="Nusbaum C."/>
            <person name="Birren B."/>
        </authorList>
    </citation>
    <scope>NUCLEOTIDE SEQUENCE [LARGE SCALE GENOMIC DNA]</scope>
    <source>
        <strain evidence="5 6">CBS 43764</strain>
    </source>
</reference>
<dbReference type="InterPro" id="IPR021133">
    <property type="entry name" value="HEAT_type_2"/>
</dbReference>
<dbReference type="RefSeq" id="XP_016211669.1">
    <property type="nucleotide sequence ID" value="XM_016360330.1"/>
</dbReference>
<dbReference type="InterPro" id="IPR022577">
    <property type="entry name" value="TBCD_C"/>
</dbReference>
<dbReference type="Proteomes" id="UP000053259">
    <property type="component" value="Unassembled WGS sequence"/>
</dbReference>
<dbReference type="PANTHER" id="PTHR12658:SF0">
    <property type="entry name" value="TUBULIN-SPECIFIC CHAPERONE D"/>
    <property type="match status" value="1"/>
</dbReference>
<dbReference type="GO" id="GO:0007023">
    <property type="term" value="P:post-chaperonin tubulin folding pathway"/>
    <property type="evidence" value="ECO:0007669"/>
    <property type="project" value="InterPro"/>
</dbReference>
<dbReference type="PANTHER" id="PTHR12658">
    <property type="entry name" value="BETA-TUBULIN COFACTOR D"/>
    <property type="match status" value="1"/>
</dbReference>